<dbReference type="InterPro" id="IPR016164">
    <property type="entry name" value="FAD-linked_Oxase-like_C"/>
</dbReference>
<evidence type="ECO:0000313" key="7">
    <source>
        <dbReference type="Proteomes" id="UP000237983"/>
    </source>
</evidence>
<dbReference type="AlphaFoldDB" id="A0A2T0VIG7"/>
<accession>A0A2T0VIG7</accession>
<reference evidence="6 7" key="1">
    <citation type="submission" date="2018-03" db="EMBL/GenBank/DDBJ databases">
        <title>Genomic Encyclopedia of Type Strains, Phase III (KMG-III): the genomes of soil and plant-associated and newly described type strains.</title>
        <authorList>
            <person name="Whitman W."/>
        </authorList>
    </citation>
    <scope>NUCLEOTIDE SEQUENCE [LARGE SCALE GENOMIC DNA]</scope>
    <source>
        <strain evidence="6 7">CGMCC 1.12484</strain>
    </source>
</reference>
<dbReference type="Pfam" id="PF02913">
    <property type="entry name" value="FAD-oxidase_C"/>
    <property type="match status" value="1"/>
</dbReference>
<dbReference type="RefSeq" id="WP_219905587.1">
    <property type="nucleotide sequence ID" value="NZ_PVTL01000001.1"/>
</dbReference>
<proteinExistence type="predicted"/>
<feature type="domain" description="FAD-binding PCMH-type" evidence="5">
    <location>
        <begin position="53"/>
        <end position="232"/>
    </location>
</feature>
<sequence>MTVLTESSASSESPTGTESSVVFDELAALLPASQLMATDEGASYYRDQSDGTASGLPLAIVFPANTEDVAAIVAIAAAHHVPVVPQGARTGLAGGANAVAGCLVLNTTRMNKIIGVDRDDQTATVQAGVRTIALARAASAVGLFYPPDPGSWRASTIGGNVATNAGGMLSVKYGVTGNFVRQLTVVLADGSVVRTGQRTIKGVAAYDLTALLVGSEGTLGIVTEITVGLLPAPAAAFGVSATFATVAEALAAASVIVASSRRPSVLEYLDGACITAINAYDPASALPAGTAALLLIQSDEAGRAADDVRTYAETLRAGGATAVVIASDAVALDELMNARRLLHPALQAVRGASLNEDITVPRSQLPTLLSSLEQISAELAIPIAVGGHLGDGNLHPIVGFDPSSEVDVAAAQEAYARIIRLAISLGGSATGEHGIGVLKQDHLDDELGPVLRALQERVKHAFDPDGIMNPGKKL</sequence>
<keyword evidence="7" id="KW-1185">Reference proteome</keyword>
<dbReference type="PANTHER" id="PTHR42934">
    <property type="entry name" value="GLYCOLATE OXIDASE SUBUNIT GLCD"/>
    <property type="match status" value="1"/>
</dbReference>
<protein>
    <submittedName>
        <fullName evidence="6">Glycolate oxidase</fullName>
    </submittedName>
</protein>
<evidence type="ECO:0000259" key="5">
    <source>
        <dbReference type="PROSITE" id="PS51387"/>
    </source>
</evidence>
<dbReference type="Gene3D" id="3.30.70.2740">
    <property type="match status" value="1"/>
</dbReference>
<name>A0A2T0VIG7_9MICO</name>
<dbReference type="FunFam" id="1.10.45.10:FF:000001">
    <property type="entry name" value="D-lactate dehydrogenase mitochondrial"/>
    <property type="match status" value="1"/>
</dbReference>
<evidence type="ECO:0000256" key="3">
    <source>
        <dbReference type="ARBA" id="ARBA00022827"/>
    </source>
</evidence>
<dbReference type="GO" id="GO:0071949">
    <property type="term" value="F:FAD binding"/>
    <property type="evidence" value="ECO:0007669"/>
    <property type="project" value="InterPro"/>
</dbReference>
<keyword evidence="4" id="KW-0560">Oxidoreductase</keyword>
<dbReference type="InterPro" id="IPR036318">
    <property type="entry name" value="FAD-bd_PCMH-like_sf"/>
</dbReference>
<comment type="caution">
    <text evidence="6">The sequence shown here is derived from an EMBL/GenBank/DDBJ whole genome shotgun (WGS) entry which is preliminary data.</text>
</comment>
<dbReference type="SUPFAM" id="SSF56176">
    <property type="entry name" value="FAD-binding/transporter-associated domain-like"/>
    <property type="match status" value="1"/>
</dbReference>
<dbReference type="GO" id="GO:0016491">
    <property type="term" value="F:oxidoreductase activity"/>
    <property type="evidence" value="ECO:0007669"/>
    <property type="project" value="UniProtKB-KW"/>
</dbReference>
<dbReference type="Gene3D" id="1.10.45.10">
    <property type="entry name" value="Vanillyl-alcohol Oxidase, Chain A, domain 4"/>
    <property type="match status" value="1"/>
</dbReference>
<dbReference type="EMBL" id="PVTL01000001">
    <property type="protein sequence ID" value="PRY70024.1"/>
    <property type="molecule type" value="Genomic_DNA"/>
</dbReference>
<dbReference type="InterPro" id="IPR016169">
    <property type="entry name" value="FAD-bd_PCMH_sub2"/>
</dbReference>
<dbReference type="SUPFAM" id="SSF55103">
    <property type="entry name" value="FAD-linked oxidases, C-terminal domain"/>
    <property type="match status" value="1"/>
</dbReference>
<keyword evidence="3" id="KW-0274">FAD</keyword>
<dbReference type="InterPro" id="IPR004113">
    <property type="entry name" value="FAD-bd_oxidored_4_C"/>
</dbReference>
<evidence type="ECO:0000313" key="6">
    <source>
        <dbReference type="EMBL" id="PRY70024.1"/>
    </source>
</evidence>
<dbReference type="InterPro" id="IPR051914">
    <property type="entry name" value="FAD-linked_OxidoTrans_Type4"/>
</dbReference>
<evidence type="ECO:0000256" key="1">
    <source>
        <dbReference type="ARBA" id="ARBA00001974"/>
    </source>
</evidence>
<evidence type="ECO:0000256" key="2">
    <source>
        <dbReference type="ARBA" id="ARBA00022630"/>
    </source>
</evidence>
<comment type="cofactor">
    <cofactor evidence="1">
        <name>FAD</name>
        <dbReference type="ChEBI" id="CHEBI:57692"/>
    </cofactor>
</comment>
<organism evidence="6 7">
    <name type="scientific">Glaciihabitans tibetensis</name>
    <dbReference type="NCBI Taxonomy" id="1266600"/>
    <lineage>
        <taxon>Bacteria</taxon>
        <taxon>Bacillati</taxon>
        <taxon>Actinomycetota</taxon>
        <taxon>Actinomycetes</taxon>
        <taxon>Micrococcales</taxon>
        <taxon>Microbacteriaceae</taxon>
        <taxon>Glaciihabitans</taxon>
    </lineage>
</organism>
<dbReference type="Proteomes" id="UP000237983">
    <property type="component" value="Unassembled WGS sequence"/>
</dbReference>
<dbReference type="PROSITE" id="PS51387">
    <property type="entry name" value="FAD_PCMH"/>
    <property type="match status" value="1"/>
</dbReference>
<dbReference type="Pfam" id="PF01565">
    <property type="entry name" value="FAD_binding_4"/>
    <property type="match status" value="1"/>
</dbReference>
<evidence type="ECO:0000256" key="4">
    <source>
        <dbReference type="ARBA" id="ARBA00023002"/>
    </source>
</evidence>
<dbReference type="PANTHER" id="PTHR42934:SF2">
    <property type="entry name" value="GLYCOLATE OXIDASE SUBUNIT GLCD"/>
    <property type="match status" value="1"/>
</dbReference>
<dbReference type="InterPro" id="IPR016166">
    <property type="entry name" value="FAD-bd_PCMH"/>
</dbReference>
<dbReference type="Gene3D" id="3.30.465.10">
    <property type="match status" value="1"/>
</dbReference>
<keyword evidence="2" id="KW-0285">Flavoprotein</keyword>
<dbReference type="InterPro" id="IPR016171">
    <property type="entry name" value="Vanillyl_alc_oxidase_C-sub2"/>
</dbReference>
<gene>
    <name evidence="6" type="ORF">B0I08_101146</name>
</gene>
<dbReference type="InterPro" id="IPR006094">
    <property type="entry name" value="Oxid_FAD_bind_N"/>
</dbReference>